<comment type="caution">
    <text evidence="1">The sequence shown here is derived from an EMBL/GenBank/DDBJ whole genome shotgun (WGS) entry which is preliminary data.</text>
</comment>
<evidence type="ECO:0000313" key="1">
    <source>
        <dbReference type="EMBL" id="KAI8567957.1"/>
    </source>
</evidence>
<name>A0ACC0PTF2_RHOML</name>
<keyword evidence="2" id="KW-1185">Reference proteome</keyword>
<protein>
    <submittedName>
        <fullName evidence="1">Uncharacterized protein</fullName>
    </submittedName>
</protein>
<sequence>MSSDNDFDSSSTSSSSSSSSSDDGGVKSIYRGAAIVAIIYERQRQKKRPCPDSSIKSRRYIPRDRIGAGQILMRDYFADDCVYSDETFRRRFRMQKPLFMRIHDAVLQHDPVNFQQRRDAFQKLGLSSLQKVAAALRMLAYGMAADQCDEYLKIGESTVLKSLKKFCNVVIEIFGSEYLRTPSEEDIQHILAKNAARGFPGMVGSTNNDLNVLNNSHLFDRIVSGEAPTCNFVVNGHPYTMGYYLSDGIYPKWATLIQTISHPINAKQKLFAEAQEAVRKDVEWAFGVLQARFAIVKGSVRLWHREECGLIMKTCIILHNMIVENEEDPEEWTPPEGETYEPVAFHRDVNLL</sequence>
<dbReference type="Proteomes" id="UP001062846">
    <property type="component" value="Chromosome 2"/>
</dbReference>
<reference evidence="1" key="1">
    <citation type="submission" date="2022-02" db="EMBL/GenBank/DDBJ databases">
        <title>Plant Genome Project.</title>
        <authorList>
            <person name="Zhang R.-G."/>
        </authorList>
    </citation>
    <scope>NUCLEOTIDE SEQUENCE</scope>
    <source>
        <strain evidence="1">AT1</strain>
    </source>
</reference>
<dbReference type="EMBL" id="CM046389">
    <property type="protein sequence ID" value="KAI8567957.1"/>
    <property type="molecule type" value="Genomic_DNA"/>
</dbReference>
<proteinExistence type="predicted"/>
<gene>
    <name evidence="1" type="ORF">RHMOL_Rhmol02G0161500</name>
</gene>
<evidence type="ECO:0000313" key="2">
    <source>
        <dbReference type="Proteomes" id="UP001062846"/>
    </source>
</evidence>
<accession>A0ACC0PTF2</accession>
<organism evidence="1 2">
    <name type="scientific">Rhododendron molle</name>
    <name type="common">Chinese azalea</name>
    <name type="synonym">Azalea mollis</name>
    <dbReference type="NCBI Taxonomy" id="49168"/>
    <lineage>
        <taxon>Eukaryota</taxon>
        <taxon>Viridiplantae</taxon>
        <taxon>Streptophyta</taxon>
        <taxon>Embryophyta</taxon>
        <taxon>Tracheophyta</taxon>
        <taxon>Spermatophyta</taxon>
        <taxon>Magnoliopsida</taxon>
        <taxon>eudicotyledons</taxon>
        <taxon>Gunneridae</taxon>
        <taxon>Pentapetalae</taxon>
        <taxon>asterids</taxon>
        <taxon>Ericales</taxon>
        <taxon>Ericaceae</taxon>
        <taxon>Ericoideae</taxon>
        <taxon>Rhodoreae</taxon>
        <taxon>Rhododendron</taxon>
    </lineage>
</organism>